<dbReference type="Proteomes" id="UP001061958">
    <property type="component" value="Unassembled WGS sequence"/>
</dbReference>
<keyword evidence="7" id="KW-1185">Reference proteome</keyword>
<proteinExistence type="predicted"/>
<organism evidence="6 7">
    <name type="scientific">Galdieria partita</name>
    <dbReference type="NCBI Taxonomy" id="83374"/>
    <lineage>
        <taxon>Eukaryota</taxon>
        <taxon>Rhodophyta</taxon>
        <taxon>Bangiophyceae</taxon>
        <taxon>Galdieriales</taxon>
        <taxon>Galdieriaceae</taxon>
        <taxon>Galdieria</taxon>
    </lineage>
</organism>
<reference evidence="6" key="2">
    <citation type="submission" date="2022-01" db="EMBL/GenBank/DDBJ databases">
        <authorList>
            <person name="Hirooka S."/>
            <person name="Miyagishima S.Y."/>
        </authorList>
    </citation>
    <scope>NUCLEOTIDE SEQUENCE</scope>
    <source>
        <strain evidence="6">NBRC 102759</strain>
    </source>
</reference>
<dbReference type="GO" id="GO:0061665">
    <property type="term" value="F:SUMO ligase activity"/>
    <property type="evidence" value="ECO:0007669"/>
    <property type="project" value="TreeGrafter"/>
</dbReference>
<keyword evidence="3" id="KW-0862">Zinc</keyword>
<name>A0A9C7PWQ8_9RHOD</name>
<dbReference type="GO" id="GO:0000785">
    <property type="term" value="C:chromatin"/>
    <property type="evidence" value="ECO:0007669"/>
    <property type="project" value="TreeGrafter"/>
</dbReference>
<evidence type="ECO:0000256" key="3">
    <source>
        <dbReference type="ARBA" id="ARBA00022833"/>
    </source>
</evidence>
<dbReference type="InterPro" id="IPR013083">
    <property type="entry name" value="Znf_RING/FYVE/PHD"/>
</dbReference>
<protein>
    <recommendedName>
        <fullName evidence="5">SP-RING-type domain-containing protein</fullName>
    </recommendedName>
</protein>
<feature type="domain" description="SP-RING-type" evidence="5">
    <location>
        <begin position="355"/>
        <end position="436"/>
    </location>
</feature>
<evidence type="ECO:0000256" key="1">
    <source>
        <dbReference type="ARBA" id="ARBA00022723"/>
    </source>
</evidence>
<evidence type="ECO:0000313" key="6">
    <source>
        <dbReference type="EMBL" id="GJQ11976.1"/>
    </source>
</evidence>
<keyword evidence="1" id="KW-0479">Metal-binding</keyword>
<dbReference type="OrthoDB" id="27975at2759"/>
<reference evidence="6" key="1">
    <citation type="journal article" date="2022" name="Proc. Natl. Acad. Sci. U.S.A.">
        <title>Life cycle and functional genomics of the unicellular red alga Galdieria for elucidating algal and plant evolution and industrial use.</title>
        <authorList>
            <person name="Hirooka S."/>
            <person name="Itabashi T."/>
            <person name="Ichinose T.M."/>
            <person name="Onuma R."/>
            <person name="Fujiwara T."/>
            <person name="Yamashita S."/>
            <person name="Jong L.W."/>
            <person name="Tomita R."/>
            <person name="Iwane A.H."/>
            <person name="Miyagishima S.Y."/>
        </authorList>
    </citation>
    <scope>NUCLEOTIDE SEQUENCE</scope>
    <source>
        <strain evidence="6">NBRC 102759</strain>
    </source>
</reference>
<accession>A0A9C7PWQ8</accession>
<dbReference type="GO" id="GO:0008270">
    <property type="term" value="F:zinc ion binding"/>
    <property type="evidence" value="ECO:0007669"/>
    <property type="project" value="UniProtKB-KW"/>
</dbReference>
<dbReference type="Gene3D" id="3.30.40.10">
    <property type="entry name" value="Zinc/RING finger domain, C3HC4 (zinc finger)"/>
    <property type="match status" value="1"/>
</dbReference>
<evidence type="ECO:0000313" key="7">
    <source>
        <dbReference type="Proteomes" id="UP001061958"/>
    </source>
</evidence>
<dbReference type="GO" id="GO:0016925">
    <property type="term" value="P:protein sumoylation"/>
    <property type="evidence" value="ECO:0007669"/>
    <property type="project" value="TreeGrafter"/>
</dbReference>
<dbReference type="Pfam" id="PF02891">
    <property type="entry name" value="zf-MIZ"/>
    <property type="match status" value="1"/>
</dbReference>
<dbReference type="EMBL" id="BQMJ01000029">
    <property type="protein sequence ID" value="GJQ11976.1"/>
    <property type="molecule type" value="Genomic_DNA"/>
</dbReference>
<dbReference type="PANTHER" id="PTHR10782:SF4">
    <property type="entry name" value="TONALLI, ISOFORM E"/>
    <property type="match status" value="1"/>
</dbReference>
<dbReference type="CDD" id="cd16650">
    <property type="entry name" value="SP-RING_PIAS-like"/>
    <property type="match status" value="1"/>
</dbReference>
<gene>
    <name evidence="6" type="ORF">GpartN1_g3767.t1</name>
</gene>
<evidence type="ECO:0000256" key="4">
    <source>
        <dbReference type="PROSITE-ProRule" id="PRU00452"/>
    </source>
</evidence>
<sequence>MTFHMTTSGERVSNLSDVAEAIQVLAAICGYRSPGDTAGFEEFLKEIRQFTADWDSEEQNEKVSILLQHRKTVLVFIASSLGLKRSGTKAALADSIISRLSVSRQRVNTSLVSRPSSNTSNTLPSVRVVCGEVLYLHRKTESTGIVFGEVEKRIMSYPFTQVENQFMRILGSPLNDGKGMAWFSSVALEIGTKSVPLYFSVPYHWRDSSIVLRCLRVDLSVPLHMWKNEWPFPVIAQVNGYQMRLKTATRYTNGKIFGVDGATDISEHVRKDNSSNKVVVFRPSTSDASNVKVEYILFAQPAYIYSDGDIINNISMNSWSRFLQRIRHMGNIPYLDDTQVSKLEWFQLYIMNYMAAEELELEQFQVSLRCPLSLVPLKLPTLSIFCKHMQCFDLSAFLSFSRNNLRFLCPICSIYVCWDELLICPFILEMISSYPDSKALTICSDGSFQIIKEDNEEEPSNHHSRLSAIATNEEIIDLSDDE</sequence>
<keyword evidence="2 4" id="KW-0863">Zinc-finger</keyword>
<dbReference type="InterPro" id="IPR004181">
    <property type="entry name" value="Znf_MIZ"/>
</dbReference>
<dbReference type="PROSITE" id="PS51044">
    <property type="entry name" value="ZF_SP_RING"/>
    <property type="match status" value="1"/>
</dbReference>
<comment type="caution">
    <text evidence="6">The sequence shown here is derived from an EMBL/GenBank/DDBJ whole genome shotgun (WGS) entry which is preliminary data.</text>
</comment>
<evidence type="ECO:0000259" key="5">
    <source>
        <dbReference type="PROSITE" id="PS51044"/>
    </source>
</evidence>
<dbReference type="AlphaFoldDB" id="A0A9C7PWQ8"/>
<dbReference type="PANTHER" id="PTHR10782">
    <property type="entry name" value="ZINC FINGER MIZ DOMAIN-CONTAINING PROTEIN"/>
    <property type="match status" value="1"/>
</dbReference>
<evidence type="ECO:0000256" key="2">
    <source>
        <dbReference type="ARBA" id="ARBA00022771"/>
    </source>
</evidence>